<evidence type="ECO:0000313" key="3">
    <source>
        <dbReference type="EMBL" id="KAL0951078.1"/>
    </source>
</evidence>
<name>A0ABR3J626_9AGAR</name>
<comment type="similarity">
    <text evidence="1">Belongs to the AIM6 family.</text>
</comment>
<comment type="caution">
    <text evidence="3">The sequence shown here is derived from an EMBL/GenBank/DDBJ whole genome shotgun (WGS) entry which is preliminary data.</text>
</comment>
<dbReference type="SUPFAM" id="SSF51695">
    <property type="entry name" value="PLC-like phosphodiesterases"/>
    <property type="match status" value="1"/>
</dbReference>
<protein>
    <recommendedName>
        <fullName evidence="2">Altered inheritance of mitochondria protein 6</fullName>
    </recommendedName>
</protein>
<evidence type="ECO:0000256" key="1">
    <source>
        <dbReference type="ARBA" id="ARBA00008858"/>
    </source>
</evidence>
<reference evidence="4" key="1">
    <citation type="submission" date="2024-06" db="EMBL/GenBank/DDBJ databases">
        <title>Multi-omics analyses provide insights into the biosynthesis of the anticancer antibiotic pleurotin in Hohenbuehelia grisea.</title>
        <authorList>
            <person name="Weaver J.A."/>
            <person name="Alberti F."/>
        </authorList>
    </citation>
    <scope>NUCLEOTIDE SEQUENCE [LARGE SCALE GENOMIC DNA]</scope>
    <source>
        <strain evidence="4">T-177</strain>
    </source>
</reference>
<dbReference type="PANTHER" id="PTHR31571">
    <property type="entry name" value="ALTERED INHERITANCE OF MITOCHONDRIA PROTEIN 6"/>
    <property type="match status" value="1"/>
</dbReference>
<dbReference type="PANTHER" id="PTHR31571:SF1">
    <property type="entry name" value="ALTERED INHERITANCE OF MITOCHONDRIA PROTEIN 6"/>
    <property type="match status" value="1"/>
</dbReference>
<dbReference type="Proteomes" id="UP001556367">
    <property type="component" value="Unassembled WGS sequence"/>
</dbReference>
<evidence type="ECO:0000313" key="4">
    <source>
        <dbReference type="Proteomes" id="UP001556367"/>
    </source>
</evidence>
<organism evidence="3 4">
    <name type="scientific">Hohenbuehelia grisea</name>
    <dbReference type="NCBI Taxonomy" id="104357"/>
    <lineage>
        <taxon>Eukaryota</taxon>
        <taxon>Fungi</taxon>
        <taxon>Dikarya</taxon>
        <taxon>Basidiomycota</taxon>
        <taxon>Agaricomycotina</taxon>
        <taxon>Agaricomycetes</taxon>
        <taxon>Agaricomycetidae</taxon>
        <taxon>Agaricales</taxon>
        <taxon>Pleurotineae</taxon>
        <taxon>Pleurotaceae</taxon>
        <taxon>Hohenbuehelia</taxon>
    </lineage>
</organism>
<sequence length="350" mass="38315">MSRVDAPYDMEPLRWKIFRGIKAQGGWAGTSATLCSRVPLMAMYGITSSLCTLLAVAGIAHAKPGIADQISLLQKSNASFLQYPTQFTQGIIPKPIHSHNDYWRDVPLLSALSFGVASVEADVWFVDGKLYVGHDEASLTPNRTFESVYLQPLLEILNDQNPDNKFTRNQTRPNGVFDVSPDTPLQLLVDMKTDGKVTLQPVLKALQPLRAKGYLSTFANGTFVQSSILVVGTGNTPLDDVKALEPRDLFFDGPLTNLNDTSTNWEPTLAPLASTDFQAAIGWGGVGTISDEQLGNLTQFIADADARGIKSRFWNTPAWPVSGRNAVWRLLRESGAFWLNADDILAASQF</sequence>
<keyword evidence="4" id="KW-1185">Reference proteome</keyword>
<evidence type="ECO:0000256" key="2">
    <source>
        <dbReference type="ARBA" id="ARBA00014286"/>
    </source>
</evidence>
<dbReference type="InterPro" id="IPR017946">
    <property type="entry name" value="PLC-like_Pdiesterase_TIM-brl"/>
</dbReference>
<accession>A0ABR3J626</accession>
<dbReference type="InterPro" id="IPR051236">
    <property type="entry name" value="HAT_RTT109-like"/>
</dbReference>
<proteinExistence type="inferred from homology"/>
<dbReference type="InterPro" id="IPR039559">
    <property type="entry name" value="AIM6_PI-PLC-like_dom"/>
</dbReference>
<dbReference type="EMBL" id="JASNQZ010000011">
    <property type="protein sequence ID" value="KAL0951078.1"/>
    <property type="molecule type" value="Genomic_DNA"/>
</dbReference>
<gene>
    <name evidence="3" type="ORF">HGRIS_007816</name>
</gene>
<dbReference type="CDD" id="cd08577">
    <property type="entry name" value="PI-PLCc_GDPD_SF_unchar3"/>
    <property type="match status" value="1"/>
</dbReference>